<dbReference type="Proteomes" id="UP000192660">
    <property type="component" value="Unassembled WGS sequence"/>
</dbReference>
<dbReference type="Pfam" id="PF19300">
    <property type="entry name" value="BPD_transp_1_N"/>
    <property type="match status" value="1"/>
</dbReference>
<dbReference type="RefSeq" id="WP_020376461.1">
    <property type="nucleotide sequence ID" value="NZ_FWWY01000001.1"/>
</dbReference>
<proteinExistence type="inferred from homology"/>
<evidence type="ECO:0000313" key="10">
    <source>
        <dbReference type="Proteomes" id="UP000192660"/>
    </source>
</evidence>
<keyword evidence="6 7" id="KW-0472">Membrane</keyword>
<dbReference type="PANTHER" id="PTHR43163:SF6">
    <property type="entry name" value="DIPEPTIDE TRANSPORT SYSTEM PERMEASE PROTEIN DPPB-RELATED"/>
    <property type="match status" value="1"/>
</dbReference>
<keyword evidence="4 7" id="KW-0812">Transmembrane</keyword>
<dbReference type="GO" id="GO:0005886">
    <property type="term" value="C:plasma membrane"/>
    <property type="evidence" value="ECO:0007669"/>
    <property type="project" value="UniProtKB-SubCell"/>
</dbReference>
<comment type="similarity">
    <text evidence="7">Belongs to the binding-protein-dependent transport system permease family.</text>
</comment>
<dbReference type="PANTHER" id="PTHR43163">
    <property type="entry name" value="DIPEPTIDE TRANSPORT SYSTEM PERMEASE PROTEIN DPPB-RELATED"/>
    <property type="match status" value="1"/>
</dbReference>
<evidence type="ECO:0000256" key="4">
    <source>
        <dbReference type="ARBA" id="ARBA00022692"/>
    </source>
</evidence>
<evidence type="ECO:0000256" key="2">
    <source>
        <dbReference type="ARBA" id="ARBA00022448"/>
    </source>
</evidence>
<dbReference type="Pfam" id="PF00528">
    <property type="entry name" value="BPD_transp_1"/>
    <property type="match status" value="1"/>
</dbReference>
<reference evidence="10" key="1">
    <citation type="submission" date="2017-04" db="EMBL/GenBank/DDBJ databases">
        <authorList>
            <person name="Varghese N."/>
            <person name="Submissions S."/>
        </authorList>
    </citation>
    <scope>NUCLEOTIDE SEQUENCE [LARGE SCALE GENOMIC DNA]</scope>
    <source>
        <strain evidence="10">DSM 9293</strain>
    </source>
</reference>
<feature type="domain" description="ABC transmembrane type-1" evidence="8">
    <location>
        <begin position="95"/>
        <end position="304"/>
    </location>
</feature>
<evidence type="ECO:0000256" key="7">
    <source>
        <dbReference type="RuleBase" id="RU363032"/>
    </source>
</evidence>
<feature type="transmembrane region" description="Helical" evidence="7">
    <location>
        <begin position="235"/>
        <end position="256"/>
    </location>
</feature>
<dbReference type="AlphaFoldDB" id="A0A1W1W804"/>
<feature type="transmembrane region" description="Helical" evidence="7">
    <location>
        <begin position="101"/>
        <end position="122"/>
    </location>
</feature>
<protein>
    <submittedName>
        <fullName evidence="9">Peptide/nickel transport system permease protein</fullName>
    </submittedName>
</protein>
<feature type="transmembrane region" description="Helical" evidence="7">
    <location>
        <begin position="9"/>
        <end position="29"/>
    </location>
</feature>
<dbReference type="PROSITE" id="PS50928">
    <property type="entry name" value="ABC_TM1"/>
    <property type="match status" value="1"/>
</dbReference>
<evidence type="ECO:0000256" key="3">
    <source>
        <dbReference type="ARBA" id="ARBA00022475"/>
    </source>
</evidence>
<dbReference type="STRING" id="28034.BFX07_04505"/>
<keyword evidence="2 7" id="KW-0813">Transport</keyword>
<dbReference type="GO" id="GO:0055085">
    <property type="term" value="P:transmembrane transport"/>
    <property type="evidence" value="ECO:0007669"/>
    <property type="project" value="InterPro"/>
</dbReference>
<evidence type="ECO:0000259" key="8">
    <source>
        <dbReference type="PROSITE" id="PS50928"/>
    </source>
</evidence>
<feature type="transmembrane region" description="Helical" evidence="7">
    <location>
        <begin position="178"/>
        <end position="200"/>
    </location>
</feature>
<keyword evidence="3" id="KW-1003">Cell membrane</keyword>
<feature type="transmembrane region" description="Helical" evidence="7">
    <location>
        <begin position="134"/>
        <end position="158"/>
    </location>
</feature>
<evidence type="ECO:0000256" key="6">
    <source>
        <dbReference type="ARBA" id="ARBA00023136"/>
    </source>
</evidence>
<feature type="transmembrane region" description="Helical" evidence="7">
    <location>
        <begin position="286"/>
        <end position="307"/>
    </location>
</feature>
<dbReference type="OrthoDB" id="9789439at2"/>
<evidence type="ECO:0000256" key="1">
    <source>
        <dbReference type="ARBA" id="ARBA00004651"/>
    </source>
</evidence>
<dbReference type="InterPro" id="IPR000515">
    <property type="entry name" value="MetI-like"/>
</dbReference>
<name>A0A1W1W804_SULTA</name>
<dbReference type="SUPFAM" id="SSF161098">
    <property type="entry name" value="MetI-like"/>
    <property type="match status" value="1"/>
</dbReference>
<gene>
    <name evidence="9" type="ORF">SAMN00768000_0589</name>
</gene>
<sequence>MIPFIIRRIVSLIPVAFVVVVVTFSLIHLSPGNPAYTILGEQASPQAVHLLDVKMGLTKPLWEQFASYVSHVLEGNLGVSLLDGQPVLSLILTRLPVTLELTMLAILASLIIALPTGILAAYRPNTWIDSVSRLLALIGAAVPNFWLALLLVYFFAVTLKWLPSLGWVPLTTSVGGNLIHLILPVIVLALPLAAVTSRVLRGELLEVMRLLYIQVARAKGINEWTVVIRHGLRNALVPVVTVIGLQIGGLLGGVVITESIFSLPGMGQLVVNAIFDRDYPVLDGSVLFMAVVVLLANLMVDLVYAWLDPRIRYQ</sequence>
<keyword evidence="5 7" id="KW-1133">Transmembrane helix</keyword>
<dbReference type="CDD" id="cd06261">
    <property type="entry name" value="TM_PBP2"/>
    <property type="match status" value="1"/>
</dbReference>
<organism evidence="9 10">
    <name type="scientific">Sulfobacillus thermosulfidooxidans (strain DSM 9293 / VKM B-1269 / AT-1)</name>
    <dbReference type="NCBI Taxonomy" id="929705"/>
    <lineage>
        <taxon>Bacteria</taxon>
        <taxon>Bacillati</taxon>
        <taxon>Bacillota</taxon>
        <taxon>Clostridia</taxon>
        <taxon>Eubacteriales</taxon>
        <taxon>Clostridiales Family XVII. Incertae Sedis</taxon>
        <taxon>Sulfobacillus</taxon>
    </lineage>
</organism>
<comment type="subcellular location">
    <subcellularLocation>
        <location evidence="1 7">Cell membrane</location>
        <topology evidence="1 7">Multi-pass membrane protein</topology>
    </subcellularLocation>
</comment>
<evidence type="ECO:0000313" key="9">
    <source>
        <dbReference type="EMBL" id="SMC02431.1"/>
    </source>
</evidence>
<dbReference type="InterPro" id="IPR045621">
    <property type="entry name" value="BPD_transp_1_N"/>
</dbReference>
<dbReference type="InterPro" id="IPR035906">
    <property type="entry name" value="MetI-like_sf"/>
</dbReference>
<keyword evidence="10" id="KW-1185">Reference proteome</keyword>
<accession>A0A1W1W804</accession>
<dbReference type="EMBL" id="FWWY01000001">
    <property type="protein sequence ID" value="SMC02431.1"/>
    <property type="molecule type" value="Genomic_DNA"/>
</dbReference>
<dbReference type="Gene3D" id="1.10.3720.10">
    <property type="entry name" value="MetI-like"/>
    <property type="match status" value="1"/>
</dbReference>
<evidence type="ECO:0000256" key="5">
    <source>
        <dbReference type="ARBA" id="ARBA00022989"/>
    </source>
</evidence>